<evidence type="ECO:0000259" key="11">
    <source>
        <dbReference type="PROSITE" id="PS50929"/>
    </source>
</evidence>
<evidence type="ECO:0000256" key="9">
    <source>
        <dbReference type="SAM" id="Phobius"/>
    </source>
</evidence>
<dbReference type="PANTHER" id="PTHR24221">
    <property type="entry name" value="ATP-BINDING CASSETTE SUB-FAMILY B"/>
    <property type="match status" value="1"/>
</dbReference>
<keyword evidence="13" id="KW-1185">Reference proteome</keyword>
<dbReference type="Proteomes" id="UP000514720">
    <property type="component" value="Chromosome"/>
</dbReference>
<feature type="domain" description="ABC transporter" evidence="10">
    <location>
        <begin position="362"/>
        <end position="596"/>
    </location>
</feature>
<dbReference type="GO" id="GO:0140359">
    <property type="term" value="F:ABC-type transporter activity"/>
    <property type="evidence" value="ECO:0007669"/>
    <property type="project" value="InterPro"/>
</dbReference>
<protein>
    <submittedName>
        <fullName evidence="12">ABC transporter ATP-binding protein</fullName>
    </submittedName>
</protein>
<dbReference type="KEGG" id="xcl:G4Z02_09440"/>
<dbReference type="CDD" id="cd18540">
    <property type="entry name" value="ABC_6TM_exporter_like"/>
    <property type="match status" value="1"/>
</dbReference>
<feature type="transmembrane region" description="Helical" evidence="9">
    <location>
        <begin position="74"/>
        <end position="93"/>
    </location>
</feature>
<dbReference type="SUPFAM" id="SSF52540">
    <property type="entry name" value="P-loop containing nucleoside triphosphate hydrolases"/>
    <property type="match status" value="1"/>
</dbReference>
<sequence length="610" mass="69383">MNNYFDEEEYTESKFDLEIWIKIFKMMTPFKKHLIVGVAAAIMLAAVDAVYPQINRYAILMAGDKDLSKLPLFIGLYIVLMIVIGSMVYTFIIHAGKLQQKLSYTLRKKAFHNLQKLPFSYYDKTPVGWIMARMTSDSRNLSEILSWGMIDMSWGSLMMIFITIAMLLTDWQLALIVLAVMPILLLVSYYFRKKILHAYRKIRKENSKITGAFNEGITGAKTTKTLVLEEQNYRDFDRKTSTMKRHSIRAAMFAGLYFPTILFIASVATGVVMYYGGNRIALDIIEVATLATFIMYIGQFFDPVMQLANILARFQQAQASAERLMSLIETEPDIWDRPDVIDTYGDAIDFKRENWEPLHGKVEFRDVTFKYDKGEKVLDHFNLTINEGESIALVGHTGAGKSTIVNLVCRFYEPTDGTILIDGRDYKDRSLGWLHANLGYVLQSPHLFSGTIKDNIQYGNEEATMEDIIEAAKLVEAHDFIIEFEDGYDTVVGEGGARLSVGQKQLISFARALIANPRILILDEATSSVDTKTEKSIQRAIEVVLRNRTSIVVAHRLSTITTSDRILVLEDGNIIESGTHQELIKETGKYYQLYTNQFKNEQVEKSRISS</sequence>
<reference evidence="12 13" key="1">
    <citation type="submission" date="2020-02" db="EMBL/GenBank/DDBJ databases">
        <authorList>
            <person name="Zheng R.K."/>
            <person name="Sun C.M."/>
        </authorList>
    </citation>
    <scope>NUCLEOTIDE SEQUENCE [LARGE SCALE GENOMIC DNA]</scope>
    <source>
        <strain evidence="13">zrk13</strain>
    </source>
</reference>
<dbReference type="GO" id="GO:0005886">
    <property type="term" value="C:plasma membrane"/>
    <property type="evidence" value="ECO:0007669"/>
    <property type="project" value="UniProtKB-SubCell"/>
</dbReference>
<feature type="transmembrane region" description="Helical" evidence="9">
    <location>
        <begin position="144"/>
        <end position="167"/>
    </location>
</feature>
<dbReference type="InterPro" id="IPR003439">
    <property type="entry name" value="ABC_transporter-like_ATP-bd"/>
</dbReference>
<comment type="subcellular location">
    <subcellularLocation>
        <location evidence="1">Cell membrane</location>
        <topology evidence="1">Multi-pass membrane protein</topology>
    </subcellularLocation>
</comment>
<accession>A0A7L7KW28</accession>
<dbReference type="InterPro" id="IPR003593">
    <property type="entry name" value="AAA+_ATPase"/>
</dbReference>
<dbReference type="InterPro" id="IPR011527">
    <property type="entry name" value="ABC1_TM_dom"/>
</dbReference>
<dbReference type="GO" id="GO:0034040">
    <property type="term" value="F:ATPase-coupled lipid transmembrane transporter activity"/>
    <property type="evidence" value="ECO:0007669"/>
    <property type="project" value="TreeGrafter"/>
</dbReference>
<organism evidence="12 13">
    <name type="scientific">Candidatus Xianfuyuplasma coldseepsis</name>
    <dbReference type="NCBI Taxonomy" id="2782163"/>
    <lineage>
        <taxon>Bacteria</taxon>
        <taxon>Bacillati</taxon>
        <taxon>Mycoplasmatota</taxon>
        <taxon>Mollicutes</taxon>
        <taxon>Candidatus Izemoplasmatales</taxon>
        <taxon>Candidatus Izemoplasmataceae</taxon>
        <taxon>Candidatus Xianfuyuplasma</taxon>
    </lineage>
</organism>
<name>A0A7L7KW28_9MOLU</name>
<evidence type="ECO:0000256" key="2">
    <source>
        <dbReference type="ARBA" id="ARBA00005417"/>
    </source>
</evidence>
<dbReference type="EMBL" id="CP048914">
    <property type="protein sequence ID" value="QMS85958.1"/>
    <property type="molecule type" value="Genomic_DNA"/>
</dbReference>
<keyword evidence="6 12" id="KW-0067">ATP-binding</keyword>
<evidence type="ECO:0000256" key="7">
    <source>
        <dbReference type="ARBA" id="ARBA00022989"/>
    </source>
</evidence>
<dbReference type="PROSITE" id="PS50893">
    <property type="entry name" value="ABC_TRANSPORTER_2"/>
    <property type="match status" value="1"/>
</dbReference>
<keyword evidence="4 9" id="KW-0812">Transmembrane</keyword>
<dbReference type="SUPFAM" id="SSF90123">
    <property type="entry name" value="ABC transporter transmembrane region"/>
    <property type="match status" value="1"/>
</dbReference>
<dbReference type="InterPro" id="IPR027417">
    <property type="entry name" value="P-loop_NTPase"/>
</dbReference>
<dbReference type="GO" id="GO:0005524">
    <property type="term" value="F:ATP binding"/>
    <property type="evidence" value="ECO:0007669"/>
    <property type="project" value="UniProtKB-KW"/>
</dbReference>
<dbReference type="CDD" id="cd03254">
    <property type="entry name" value="ABCC_Glucan_exporter_like"/>
    <property type="match status" value="1"/>
</dbReference>
<keyword evidence="7 9" id="KW-1133">Transmembrane helix</keyword>
<dbReference type="InterPro" id="IPR039421">
    <property type="entry name" value="Type_1_exporter"/>
</dbReference>
<evidence type="ECO:0000256" key="1">
    <source>
        <dbReference type="ARBA" id="ARBA00004651"/>
    </source>
</evidence>
<dbReference type="InterPro" id="IPR036640">
    <property type="entry name" value="ABC1_TM_sf"/>
</dbReference>
<evidence type="ECO:0000256" key="4">
    <source>
        <dbReference type="ARBA" id="ARBA00022692"/>
    </source>
</evidence>
<evidence type="ECO:0000256" key="3">
    <source>
        <dbReference type="ARBA" id="ARBA00022448"/>
    </source>
</evidence>
<feature type="transmembrane region" description="Helical" evidence="9">
    <location>
        <begin position="173"/>
        <end position="191"/>
    </location>
</feature>
<keyword evidence="5" id="KW-0547">Nucleotide-binding</keyword>
<dbReference type="RefSeq" id="WP_258877774.1">
    <property type="nucleotide sequence ID" value="NZ_CP048914.1"/>
</dbReference>
<evidence type="ECO:0000259" key="10">
    <source>
        <dbReference type="PROSITE" id="PS50893"/>
    </source>
</evidence>
<proteinExistence type="inferred from homology"/>
<dbReference type="Gene3D" id="3.40.50.300">
    <property type="entry name" value="P-loop containing nucleotide triphosphate hydrolases"/>
    <property type="match status" value="1"/>
</dbReference>
<dbReference type="FunFam" id="3.40.50.300:FF:000287">
    <property type="entry name" value="Multidrug ABC transporter ATP-binding protein"/>
    <property type="match status" value="1"/>
</dbReference>
<dbReference type="Gene3D" id="1.20.1560.10">
    <property type="entry name" value="ABC transporter type 1, transmembrane domain"/>
    <property type="match status" value="1"/>
</dbReference>
<evidence type="ECO:0000313" key="12">
    <source>
        <dbReference type="EMBL" id="QMS85958.1"/>
    </source>
</evidence>
<gene>
    <name evidence="12" type="ORF">G4Z02_09440</name>
</gene>
<dbReference type="PANTHER" id="PTHR24221:SF654">
    <property type="entry name" value="ATP-BINDING CASSETTE SUB-FAMILY B MEMBER 6"/>
    <property type="match status" value="1"/>
</dbReference>
<dbReference type="AlphaFoldDB" id="A0A7L7KW28"/>
<feature type="transmembrane region" description="Helical" evidence="9">
    <location>
        <begin position="248"/>
        <end position="274"/>
    </location>
</feature>
<evidence type="ECO:0000256" key="6">
    <source>
        <dbReference type="ARBA" id="ARBA00022840"/>
    </source>
</evidence>
<feature type="domain" description="ABC transmembrane type-1" evidence="11">
    <location>
        <begin position="35"/>
        <end position="316"/>
    </location>
</feature>
<keyword evidence="3" id="KW-0813">Transport</keyword>
<dbReference type="PROSITE" id="PS50929">
    <property type="entry name" value="ABC_TM1F"/>
    <property type="match status" value="1"/>
</dbReference>
<evidence type="ECO:0000256" key="5">
    <source>
        <dbReference type="ARBA" id="ARBA00022741"/>
    </source>
</evidence>
<dbReference type="PROSITE" id="PS00211">
    <property type="entry name" value="ABC_TRANSPORTER_1"/>
    <property type="match status" value="1"/>
</dbReference>
<evidence type="ECO:0000313" key="13">
    <source>
        <dbReference type="Proteomes" id="UP000514720"/>
    </source>
</evidence>
<keyword evidence="8 9" id="KW-0472">Membrane</keyword>
<feature type="transmembrane region" description="Helical" evidence="9">
    <location>
        <begin position="34"/>
        <end position="54"/>
    </location>
</feature>
<dbReference type="InterPro" id="IPR017871">
    <property type="entry name" value="ABC_transporter-like_CS"/>
</dbReference>
<dbReference type="Pfam" id="PF00005">
    <property type="entry name" value="ABC_tran"/>
    <property type="match status" value="1"/>
</dbReference>
<evidence type="ECO:0000256" key="8">
    <source>
        <dbReference type="ARBA" id="ARBA00023136"/>
    </source>
</evidence>
<dbReference type="SMART" id="SM00382">
    <property type="entry name" value="AAA"/>
    <property type="match status" value="1"/>
</dbReference>
<dbReference type="Pfam" id="PF00664">
    <property type="entry name" value="ABC_membrane"/>
    <property type="match status" value="1"/>
</dbReference>
<comment type="similarity">
    <text evidence="2">Belongs to the ABC transporter superfamily.</text>
</comment>
<dbReference type="GO" id="GO:0016887">
    <property type="term" value="F:ATP hydrolysis activity"/>
    <property type="evidence" value="ECO:0007669"/>
    <property type="project" value="InterPro"/>
</dbReference>